<dbReference type="GO" id="GO:0008820">
    <property type="term" value="F:cobinamide phosphate guanylyltransferase activity"/>
    <property type="evidence" value="ECO:0007669"/>
    <property type="project" value="UniProtKB-EC"/>
</dbReference>
<keyword evidence="11 18" id="KW-0808">Transferase</keyword>
<name>A0ABU9DH01_9BACL</name>
<keyword evidence="19" id="KW-1185">Reference proteome</keyword>
<keyword evidence="12" id="KW-0547">Nucleotide-binding</keyword>
<dbReference type="EC" id="2.7.1.156" evidence="8"/>
<dbReference type="RefSeq" id="WP_341414055.1">
    <property type="nucleotide sequence ID" value="NZ_JBBPCC010000001.1"/>
</dbReference>
<evidence type="ECO:0000256" key="10">
    <source>
        <dbReference type="ARBA" id="ARBA00022573"/>
    </source>
</evidence>
<dbReference type="Gene3D" id="3.40.50.300">
    <property type="entry name" value="P-loop containing nucleotide triphosphate hydrolases"/>
    <property type="match status" value="1"/>
</dbReference>
<evidence type="ECO:0000256" key="12">
    <source>
        <dbReference type="ARBA" id="ARBA00022741"/>
    </source>
</evidence>
<evidence type="ECO:0000256" key="15">
    <source>
        <dbReference type="ARBA" id="ARBA00023134"/>
    </source>
</evidence>
<dbReference type="GO" id="GO:0043752">
    <property type="term" value="F:adenosylcobinamide kinase activity"/>
    <property type="evidence" value="ECO:0007669"/>
    <property type="project" value="UniProtKB-EC"/>
</dbReference>
<evidence type="ECO:0000256" key="1">
    <source>
        <dbReference type="ARBA" id="ARBA00000312"/>
    </source>
</evidence>
<comment type="caution">
    <text evidence="18">The sequence shown here is derived from an EMBL/GenBank/DDBJ whole genome shotgun (WGS) entry which is preliminary data.</text>
</comment>
<dbReference type="SUPFAM" id="SSF52540">
    <property type="entry name" value="P-loop containing nucleoside triphosphate hydrolases"/>
    <property type="match status" value="1"/>
</dbReference>
<accession>A0ABU9DH01</accession>
<evidence type="ECO:0000256" key="8">
    <source>
        <dbReference type="ARBA" id="ARBA00012016"/>
    </source>
</evidence>
<evidence type="ECO:0000256" key="2">
    <source>
        <dbReference type="ARBA" id="ARBA00000711"/>
    </source>
</evidence>
<evidence type="ECO:0000256" key="7">
    <source>
        <dbReference type="ARBA" id="ARBA00007490"/>
    </source>
</evidence>
<reference evidence="18 19" key="1">
    <citation type="submission" date="2024-04" db="EMBL/GenBank/DDBJ databases">
        <title>draft genome sequnece of Paenibacillus filicis.</title>
        <authorList>
            <person name="Kim D.-U."/>
        </authorList>
    </citation>
    <scope>NUCLEOTIDE SEQUENCE [LARGE SCALE GENOMIC DNA]</scope>
    <source>
        <strain evidence="18 19">KACC14197</strain>
    </source>
</reference>
<evidence type="ECO:0000256" key="9">
    <source>
        <dbReference type="ARBA" id="ARBA00012523"/>
    </source>
</evidence>
<evidence type="ECO:0000256" key="14">
    <source>
        <dbReference type="ARBA" id="ARBA00022840"/>
    </source>
</evidence>
<comment type="similarity">
    <text evidence="7">Belongs to the CobU/CobP family.</text>
</comment>
<evidence type="ECO:0000256" key="16">
    <source>
        <dbReference type="ARBA" id="ARBA00029570"/>
    </source>
</evidence>
<evidence type="ECO:0000256" key="5">
    <source>
        <dbReference type="ARBA" id="ARBA00004692"/>
    </source>
</evidence>
<dbReference type="CDD" id="cd00544">
    <property type="entry name" value="CobU"/>
    <property type="match status" value="1"/>
</dbReference>
<dbReference type="Pfam" id="PF02283">
    <property type="entry name" value="CobU"/>
    <property type="match status" value="1"/>
</dbReference>
<comment type="catalytic activity">
    <reaction evidence="3">
        <text>adenosylcob(III)inamide + GTP = adenosylcob(III)inamide phosphate + GDP + H(+)</text>
        <dbReference type="Rhea" id="RHEA:15765"/>
        <dbReference type="ChEBI" id="CHEBI:2480"/>
        <dbReference type="ChEBI" id="CHEBI:15378"/>
        <dbReference type="ChEBI" id="CHEBI:37565"/>
        <dbReference type="ChEBI" id="CHEBI:58189"/>
        <dbReference type="ChEBI" id="CHEBI:58502"/>
        <dbReference type="EC" id="2.7.1.156"/>
    </reaction>
</comment>
<comment type="function">
    <text evidence="4">Catalyzes ATP-dependent phosphorylation of adenosylcobinamide and addition of GMP to adenosylcobinamide phosphate.</text>
</comment>
<dbReference type="InterPro" id="IPR003203">
    <property type="entry name" value="CobU/CobP"/>
</dbReference>
<comment type="catalytic activity">
    <reaction evidence="1">
        <text>adenosylcob(III)inamide + ATP = adenosylcob(III)inamide phosphate + ADP + H(+)</text>
        <dbReference type="Rhea" id="RHEA:15769"/>
        <dbReference type="ChEBI" id="CHEBI:2480"/>
        <dbReference type="ChEBI" id="CHEBI:15378"/>
        <dbReference type="ChEBI" id="CHEBI:30616"/>
        <dbReference type="ChEBI" id="CHEBI:58502"/>
        <dbReference type="ChEBI" id="CHEBI:456216"/>
        <dbReference type="EC" id="2.7.1.156"/>
    </reaction>
</comment>
<evidence type="ECO:0000313" key="18">
    <source>
        <dbReference type="EMBL" id="MEK8127018.1"/>
    </source>
</evidence>
<comment type="pathway">
    <text evidence="6">Cofactor biosynthesis; adenosylcobalamin biosynthesis; adenosylcobalamin from cob(II)yrinate a,c-diamide: step 5/7.</text>
</comment>
<evidence type="ECO:0000256" key="3">
    <source>
        <dbReference type="ARBA" id="ARBA00001522"/>
    </source>
</evidence>
<gene>
    <name evidence="18" type="primary">cobU</name>
    <name evidence="18" type="ORF">WMW72_03745</name>
</gene>
<dbReference type="EMBL" id="JBBPCC010000001">
    <property type="protein sequence ID" value="MEK8127018.1"/>
    <property type="molecule type" value="Genomic_DNA"/>
</dbReference>
<proteinExistence type="inferred from homology"/>
<keyword evidence="18" id="KW-0548">Nucleotidyltransferase</keyword>
<keyword evidence="13 18" id="KW-0418">Kinase</keyword>
<evidence type="ECO:0000256" key="17">
    <source>
        <dbReference type="ARBA" id="ARBA00030571"/>
    </source>
</evidence>
<dbReference type="InterPro" id="IPR027417">
    <property type="entry name" value="P-loop_NTPase"/>
</dbReference>
<dbReference type="PANTHER" id="PTHR34848:SF1">
    <property type="entry name" value="BIFUNCTIONAL ADENOSYLCOBALAMIN BIOSYNTHESIS PROTEIN COBU"/>
    <property type="match status" value="1"/>
</dbReference>
<dbReference type="NCBIfam" id="NF004469">
    <property type="entry name" value="PRK05800.1"/>
    <property type="match status" value="1"/>
</dbReference>
<evidence type="ECO:0000313" key="19">
    <source>
        <dbReference type="Proteomes" id="UP001469365"/>
    </source>
</evidence>
<sequence length="181" mass="20286">MKVLVTGGARSGKSSFAERYAATLGSDGLYIATAQAYDEEMEERIALHRQDRDRRGYPWNTVEAQYGLAEAIREAQAPVVLVDCLTLWLSNWLLRLEPEEDAGRRLEEQVDELVEAFHSARQPIVLVTNEVGSGLVPEYKLGRLFRDASGRMNQRLAQEADQLFLVTAGIAVELKSRAFQC</sequence>
<dbReference type="PANTHER" id="PTHR34848">
    <property type="match status" value="1"/>
</dbReference>
<comment type="catalytic activity">
    <reaction evidence="2">
        <text>adenosylcob(III)inamide phosphate + GTP + H(+) = adenosylcob(III)inamide-GDP + diphosphate</text>
        <dbReference type="Rhea" id="RHEA:22712"/>
        <dbReference type="ChEBI" id="CHEBI:15378"/>
        <dbReference type="ChEBI" id="CHEBI:33019"/>
        <dbReference type="ChEBI" id="CHEBI:37565"/>
        <dbReference type="ChEBI" id="CHEBI:58502"/>
        <dbReference type="ChEBI" id="CHEBI:60487"/>
        <dbReference type="EC" id="2.7.7.62"/>
    </reaction>
</comment>
<dbReference type="Proteomes" id="UP001469365">
    <property type="component" value="Unassembled WGS sequence"/>
</dbReference>
<keyword evidence="14" id="KW-0067">ATP-binding</keyword>
<keyword evidence="10" id="KW-0169">Cobalamin biosynthesis</keyword>
<keyword evidence="15" id="KW-0342">GTP-binding</keyword>
<organism evidence="18 19">
    <name type="scientific">Paenibacillus filicis</name>
    <dbReference type="NCBI Taxonomy" id="669464"/>
    <lineage>
        <taxon>Bacteria</taxon>
        <taxon>Bacillati</taxon>
        <taxon>Bacillota</taxon>
        <taxon>Bacilli</taxon>
        <taxon>Bacillales</taxon>
        <taxon>Paenibacillaceae</taxon>
        <taxon>Paenibacillus</taxon>
    </lineage>
</organism>
<evidence type="ECO:0000256" key="11">
    <source>
        <dbReference type="ARBA" id="ARBA00022679"/>
    </source>
</evidence>
<comment type="pathway">
    <text evidence="5">Cofactor biosynthesis; adenosylcobalamin biosynthesis; adenosylcobalamin from cob(II)yrinate a,c-diamide: step 6/7.</text>
</comment>
<evidence type="ECO:0000256" key="13">
    <source>
        <dbReference type="ARBA" id="ARBA00022777"/>
    </source>
</evidence>
<dbReference type="PIRSF" id="PIRSF006135">
    <property type="entry name" value="CobU"/>
    <property type="match status" value="1"/>
</dbReference>
<protein>
    <recommendedName>
        <fullName evidence="16">Adenosylcobinamide kinase</fullName>
        <ecNumber evidence="8">2.7.1.156</ecNumber>
        <ecNumber evidence="9">2.7.7.62</ecNumber>
    </recommendedName>
    <alternativeName>
        <fullName evidence="17">Adenosylcobinamide-phosphate guanylyltransferase</fullName>
    </alternativeName>
</protein>
<dbReference type="EC" id="2.7.7.62" evidence="9"/>
<evidence type="ECO:0000256" key="4">
    <source>
        <dbReference type="ARBA" id="ARBA00003889"/>
    </source>
</evidence>
<evidence type="ECO:0000256" key="6">
    <source>
        <dbReference type="ARBA" id="ARBA00005159"/>
    </source>
</evidence>